<evidence type="ECO:0000256" key="9">
    <source>
        <dbReference type="SAM" id="Phobius"/>
    </source>
</evidence>
<evidence type="ECO:0000256" key="3">
    <source>
        <dbReference type="ARBA" id="ARBA00023015"/>
    </source>
</evidence>
<dbReference type="SUPFAM" id="SSF101941">
    <property type="entry name" value="NAC domain"/>
    <property type="match status" value="1"/>
</dbReference>
<accession>A0ABQ9A772</accession>
<evidence type="ECO:0000256" key="2">
    <source>
        <dbReference type="ARBA" id="ARBA00022917"/>
    </source>
</evidence>
<evidence type="ECO:0000313" key="12">
    <source>
        <dbReference type="Proteomes" id="UP001141253"/>
    </source>
</evidence>
<dbReference type="SUPFAM" id="SSF55909">
    <property type="entry name" value="Pentein"/>
    <property type="match status" value="1"/>
</dbReference>
<keyword evidence="9" id="KW-0812">Transmembrane</keyword>
<keyword evidence="4" id="KW-0238">DNA-binding</keyword>
<comment type="function">
    <text evidence="7">Binds to the 60S ribosomal subunit and prevents its association with the 40S ribosomal subunit to form the 80S initiation complex in the cytoplasm. May also be involved in ribosome biogenesis.</text>
</comment>
<dbReference type="Pfam" id="PF01912">
    <property type="entry name" value="eIF-6"/>
    <property type="match status" value="1"/>
</dbReference>
<evidence type="ECO:0000313" key="11">
    <source>
        <dbReference type="EMBL" id="KAJ6323038.1"/>
    </source>
</evidence>
<feature type="transmembrane region" description="Helical" evidence="9">
    <location>
        <begin position="793"/>
        <end position="813"/>
    </location>
</feature>
<keyword evidence="6 7" id="KW-0539">Nucleus</keyword>
<comment type="caution">
    <text evidence="11">The sequence shown here is derived from an EMBL/GenBank/DDBJ whole genome shotgun (WGS) entry which is preliminary data.</text>
</comment>
<keyword evidence="5" id="KW-0804">Transcription</keyword>
<evidence type="ECO:0000256" key="5">
    <source>
        <dbReference type="ARBA" id="ARBA00023163"/>
    </source>
</evidence>
<evidence type="ECO:0000256" key="1">
    <source>
        <dbReference type="ARBA" id="ARBA00022540"/>
    </source>
</evidence>
<organism evidence="11 12">
    <name type="scientific">Salix suchowensis</name>
    <dbReference type="NCBI Taxonomy" id="1278906"/>
    <lineage>
        <taxon>Eukaryota</taxon>
        <taxon>Viridiplantae</taxon>
        <taxon>Streptophyta</taxon>
        <taxon>Embryophyta</taxon>
        <taxon>Tracheophyta</taxon>
        <taxon>Spermatophyta</taxon>
        <taxon>Magnoliopsida</taxon>
        <taxon>eudicotyledons</taxon>
        <taxon>Gunneridae</taxon>
        <taxon>Pentapetalae</taxon>
        <taxon>rosids</taxon>
        <taxon>fabids</taxon>
        <taxon>Malpighiales</taxon>
        <taxon>Salicaceae</taxon>
        <taxon>Saliceae</taxon>
        <taxon>Salix</taxon>
    </lineage>
</organism>
<feature type="domain" description="NAC" evidence="10">
    <location>
        <begin position="302"/>
        <end position="466"/>
    </location>
</feature>
<dbReference type="PANTHER" id="PTHR10784">
    <property type="entry name" value="TRANSLATION INITIATION FACTOR 6"/>
    <property type="match status" value="1"/>
</dbReference>
<dbReference type="HAMAP" id="MF_00032">
    <property type="entry name" value="eIF_6"/>
    <property type="match status" value="1"/>
</dbReference>
<feature type="region of interest" description="Disordered" evidence="8">
    <location>
        <begin position="628"/>
        <end position="656"/>
    </location>
</feature>
<dbReference type="EMBL" id="JAPFFI010000023">
    <property type="protein sequence ID" value="KAJ6323038.1"/>
    <property type="molecule type" value="Genomic_DNA"/>
</dbReference>
<dbReference type="InterPro" id="IPR002769">
    <property type="entry name" value="eIF6"/>
</dbReference>
<dbReference type="Proteomes" id="UP001141253">
    <property type="component" value="Chromosome 8"/>
</dbReference>
<comment type="subunit">
    <text evidence="7">Monomer. Associates with the 60S ribosomal subunit.</text>
</comment>
<keyword evidence="3" id="KW-0805">Transcription regulation</keyword>
<evidence type="ECO:0000256" key="8">
    <source>
        <dbReference type="SAM" id="MobiDB-lite"/>
    </source>
</evidence>
<proteinExistence type="inferred from homology"/>
<keyword evidence="7" id="KW-0690">Ribosome biogenesis</keyword>
<keyword evidence="7" id="KW-0963">Cytoplasm</keyword>
<keyword evidence="9" id="KW-1133">Transmembrane helix</keyword>
<dbReference type="NCBIfam" id="TIGR00323">
    <property type="entry name" value="eIF-6"/>
    <property type="match status" value="1"/>
</dbReference>
<gene>
    <name evidence="7" type="primary">EIF6</name>
    <name evidence="11" type="ORF">OIU77_012795</name>
</gene>
<evidence type="ECO:0000256" key="4">
    <source>
        <dbReference type="ARBA" id="ARBA00023125"/>
    </source>
</evidence>
<name>A0ABQ9A772_9ROSI</name>
<sequence length="822" mass="91114">MATRLQFENNCEVGVFSKLTNAYCLVAIGGSESFYSTFEAELADVIPVVKTSIADTRMIGRLCAGNKNGLLVPHTTTDQELQHLRNSLPDQVVVQRIGEKLSALGNCIACNDHVALAHTDLDRETEEIIADVLGVEVFRQTIAGNILVGSYCAISNRGGLVHPHTSIEDLDELSTLLQVPLVAGTVNRGSEVIAAGMTVNDWTAFCGSDTTATEVSVIESVFKLREAQPSAIVEWGFSSLYVTGLQSLQNRLPLFAPPFMFSATVYLLLAHAFLGYHEYETKTTGNYHFFFQEKNMIHQLHSLPGFRFHPTDEELVRYYLKRKVTNKPFRFDAISVTDIYKSEPWDLPDKSKLKSRDLEWYFFSMLDKKYGNGSKTNRATEKRGRAPRGQRSNWVMHEYRLVDEELEKAGIAQDAFVLCRIFQKSGTGPKNGEQYGAPFIEEEWDDDEVALLPGEEEMVLTEEAPVGDDAYLEMNELGQNFNTGITSENTALPQNFYYGEASNYVEQPRDFSEDDLKPMLRGAENRHGPSVPAEENLDLPGQYETNAVKNEYATEPINNNNVNAVDENYLFDESYLDALNNLPPSEGLFLEANDLSKPVEPETGGDSSGFDMLEEYLNFFDADDENMSFDPSDFLASDTDVSNQQPPPQENVKGGSEEVLKAIQKPLETLGNVDPSSSKQKLEAMEFDSDFKYPFIKQASHMLGKIPAPPALASEFPSKDAALRLQSASSSSIHVTAGMIRIESMSLGGNGTDWSFGKNGNVNIILSLGLPQQGGPASLVPMTSVFSGKAEPVVSWGWLFLMFFWILILSVSYKIGTCICAK</sequence>
<dbReference type="SMART" id="SM00654">
    <property type="entry name" value="eIF6"/>
    <property type="match status" value="1"/>
</dbReference>
<keyword evidence="2 7" id="KW-0648">Protein biosynthesis</keyword>
<evidence type="ECO:0000256" key="7">
    <source>
        <dbReference type="HAMAP-Rule" id="MF_03132"/>
    </source>
</evidence>
<reference evidence="11" key="2">
    <citation type="journal article" date="2023" name="Int. J. Mol. Sci.">
        <title>De Novo Assembly and Annotation of 11 Diverse Shrub Willow (Salix) Genomes Reveals Novel Gene Organization in Sex-Linked Regions.</title>
        <authorList>
            <person name="Hyden B."/>
            <person name="Feng K."/>
            <person name="Yates T.B."/>
            <person name="Jawdy S."/>
            <person name="Cereghino C."/>
            <person name="Smart L.B."/>
            <person name="Muchero W."/>
        </authorList>
    </citation>
    <scope>NUCLEOTIDE SEQUENCE</scope>
    <source>
        <tissue evidence="11">Shoot tip</tissue>
    </source>
</reference>
<dbReference type="PROSITE" id="PS51005">
    <property type="entry name" value="NAC"/>
    <property type="match status" value="1"/>
</dbReference>
<keyword evidence="12" id="KW-1185">Reference proteome</keyword>
<protein>
    <recommendedName>
        <fullName evidence="7">Eukaryotic translation initiation factor 6</fullName>
        <shortName evidence="7">eIF-6</shortName>
    </recommendedName>
</protein>
<comment type="similarity">
    <text evidence="7">Belongs to the eIF-6 family.</text>
</comment>
<dbReference type="CDD" id="cd00527">
    <property type="entry name" value="IF6"/>
    <property type="match status" value="1"/>
</dbReference>
<dbReference type="Pfam" id="PF02365">
    <property type="entry name" value="NAM"/>
    <property type="match status" value="1"/>
</dbReference>
<dbReference type="Gene3D" id="3.75.10.10">
    <property type="entry name" value="L-arginine/glycine Amidinotransferase, Chain A"/>
    <property type="match status" value="1"/>
</dbReference>
<dbReference type="InterPro" id="IPR036093">
    <property type="entry name" value="NAC_dom_sf"/>
</dbReference>
<dbReference type="InterPro" id="IPR003441">
    <property type="entry name" value="NAC-dom"/>
</dbReference>
<dbReference type="Gene3D" id="2.170.150.80">
    <property type="entry name" value="NAC domain"/>
    <property type="match status" value="2"/>
</dbReference>
<comment type="subcellular location">
    <subcellularLocation>
        <location evidence="7">Cytoplasm</location>
    </subcellularLocation>
    <subcellularLocation>
        <location evidence="7">Nucleus</location>
        <location evidence="7">Nucleolus</location>
    </subcellularLocation>
    <text evidence="7">Shuttles between cytoplasm and nucleus/nucleolus.</text>
</comment>
<reference evidence="11" key="1">
    <citation type="submission" date="2022-10" db="EMBL/GenBank/DDBJ databases">
        <authorList>
            <person name="Hyden B.L."/>
            <person name="Feng K."/>
            <person name="Yates T."/>
            <person name="Jawdy S."/>
            <person name="Smart L.B."/>
            <person name="Muchero W."/>
        </authorList>
    </citation>
    <scope>NUCLEOTIDE SEQUENCE</scope>
    <source>
        <tissue evidence="11">Shoot tip</tissue>
    </source>
</reference>
<evidence type="ECO:0000256" key="6">
    <source>
        <dbReference type="ARBA" id="ARBA00023242"/>
    </source>
</evidence>
<evidence type="ECO:0000259" key="10">
    <source>
        <dbReference type="PROSITE" id="PS51005"/>
    </source>
</evidence>
<keyword evidence="1 7" id="KW-0396">Initiation factor</keyword>
<keyword evidence="9" id="KW-0472">Membrane</keyword>